<dbReference type="InterPro" id="IPR014729">
    <property type="entry name" value="Rossmann-like_a/b/a_fold"/>
</dbReference>
<accession>A0A553UZB9</accession>
<organism evidence="15 16">
    <name type="scientific">Helicobacter mehlei</name>
    <dbReference type="NCBI Taxonomy" id="2316080"/>
    <lineage>
        <taxon>Bacteria</taxon>
        <taxon>Pseudomonadati</taxon>
        <taxon>Campylobacterota</taxon>
        <taxon>Epsilonproteobacteria</taxon>
        <taxon>Campylobacterales</taxon>
        <taxon>Helicobacteraceae</taxon>
        <taxon>Helicobacter</taxon>
    </lineage>
</organism>
<reference evidence="15 16" key="3">
    <citation type="submission" date="2019-07" db="EMBL/GenBank/DDBJ databases">
        <authorList>
            <person name="Papic B."/>
        </authorList>
    </citation>
    <scope>NUCLEOTIDE SEQUENCE [LARGE SCALE GENOMIC DNA]</scope>
    <source>
        <strain evidence="15 16">L8b</strain>
    </source>
</reference>
<dbReference type="InterPro" id="IPR033910">
    <property type="entry name" value="GluRS_core"/>
</dbReference>
<dbReference type="Proteomes" id="UP000319322">
    <property type="component" value="Unassembled WGS sequence"/>
</dbReference>
<dbReference type="Gene3D" id="3.40.50.620">
    <property type="entry name" value="HUPs"/>
    <property type="match status" value="1"/>
</dbReference>
<name>A0A553UZB9_9HELI</name>
<comment type="subcellular location">
    <subcellularLocation>
        <location evidence="1 12">Cytoplasm</location>
    </subcellularLocation>
</comment>
<dbReference type="GO" id="GO:0005524">
    <property type="term" value="F:ATP binding"/>
    <property type="evidence" value="ECO:0007669"/>
    <property type="project" value="UniProtKB-UniRule"/>
</dbReference>
<comment type="caution">
    <text evidence="12">Lacks conserved residue(s) required for the propagation of feature annotation.</text>
</comment>
<evidence type="ECO:0000256" key="3">
    <source>
        <dbReference type="ARBA" id="ARBA00011245"/>
    </source>
</evidence>
<dbReference type="PROSITE" id="PS00178">
    <property type="entry name" value="AA_TRNA_LIGASE_I"/>
    <property type="match status" value="1"/>
</dbReference>
<dbReference type="EC" id="6.1.1.17" evidence="12"/>
<reference evidence="15 16" key="2">
    <citation type="submission" date="2019-07" db="EMBL/GenBank/DDBJ databases">
        <title>Helicobacter labacensis sp. nov., Helicobacter mehlei sp. nov. and Helicobacter vulpis sp. nov., isolated from gastric mucosa of red fox (Vulpis vulpis).</title>
        <authorList>
            <person name="Kusar D."/>
            <person name="Gruntar I."/>
            <person name="Pate M."/>
            <person name="Zajc U."/>
            <person name="Ocepek M."/>
        </authorList>
    </citation>
    <scope>NUCLEOTIDE SEQUENCE [LARGE SCALE GENOMIC DNA]</scope>
    <source>
        <strain evidence="15 16">L8b</strain>
    </source>
</reference>
<keyword evidence="8 12" id="KW-0648">Protein biosynthesis</keyword>
<evidence type="ECO:0000256" key="8">
    <source>
        <dbReference type="ARBA" id="ARBA00022917"/>
    </source>
</evidence>
<evidence type="ECO:0000256" key="7">
    <source>
        <dbReference type="ARBA" id="ARBA00022840"/>
    </source>
</evidence>
<comment type="function">
    <text evidence="11">Aminoacylates tRNA(Gln) with glutamate. Does not aminoacylate tRNA(Glu).</text>
</comment>
<dbReference type="GO" id="GO:0008270">
    <property type="term" value="F:zinc ion binding"/>
    <property type="evidence" value="ECO:0007669"/>
    <property type="project" value="InterPro"/>
</dbReference>
<evidence type="ECO:0000256" key="9">
    <source>
        <dbReference type="ARBA" id="ARBA00023146"/>
    </source>
</evidence>
<keyword evidence="7 12" id="KW-0067">ATP-binding</keyword>
<keyword evidence="5 12" id="KW-0436">Ligase</keyword>
<feature type="domain" description="Aminoacyl-tRNA synthetase class I anticodon-binding" evidence="14">
    <location>
        <begin position="352"/>
        <end position="466"/>
    </location>
</feature>
<evidence type="ECO:0000256" key="1">
    <source>
        <dbReference type="ARBA" id="ARBA00004496"/>
    </source>
</evidence>
<evidence type="ECO:0000256" key="2">
    <source>
        <dbReference type="ARBA" id="ARBA00007894"/>
    </source>
</evidence>
<reference evidence="16" key="1">
    <citation type="submission" date="2019-07" db="EMBL/GenBank/DDBJ databases">
        <title>Helicobacter labacensis sp. nov., Helicobacter mehlei sp. nov. and Helicobacter vulpis sp. nov., isolated from gastric mucosa of red fox (Vulpis vulpis).</title>
        <authorList>
            <person name="Papic B."/>
        </authorList>
    </citation>
    <scope>NUCLEOTIDE SEQUENCE [LARGE SCALE GENOMIC DNA]</scope>
    <source>
        <strain evidence="16">L8b</strain>
    </source>
</reference>
<dbReference type="Pfam" id="PF00749">
    <property type="entry name" value="tRNA-synt_1c"/>
    <property type="match status" value="1"/>
</dbReference>
<dbReference type="FunFam" id="3.40.50.620:FF:000007">
    <property type="entry name" value="Glutamate--tRNA ligase"/>
    <property type="match status" value="1"/>
</dbReference>
<proteinExistence type="inferred from homology"/>
<comment type="caution">
    <text evidence="15">The sequence shown here is derived from an EMBL/GenBank/DDBJ whole genome shotgun (WGS) entry which is preliminary data.</text>
</comment>
<keyword evidence="9 12" id="KW-0030">Aminoacyl-tRNA synthetase</keyword>
<dbReference type="InterPro" id="IPR001412">
    <property type="entry name" value="aa-tRNA-synth_I_CS"/>
</dbReference>
<dbReference type="PANTHER" id="PTHR43311">
    <property type="entry name" value="GLUTAMATE--TRNA LIGASE"/>
    <property type="match status" value="1"/>
</dbReference>
<gene>
    <name evidence="12" type="primary">gltX</name>
    <name evidence="15" type="ORF">FNE76_03550</name>
</gene>
<dbReference type="SUPFAM" id="SSF52374">
    <property type="entry name" value="Nucleotidylyl transferase"/>
    <property type="match status" value="1"/>
</dbReference>
<evidence type="ECO:0000256" key="4">
    <source>
        <dbReference type="ARBA" id="ARBA00022490"/>
    </source>
</evidence>
<keyword evidence="6 12" id="KW-0547">Nucleotide-binding</keyword>
<dbReference type="Pfam" id="PF19269">
    <property type="entry name" value="Anticodon_2"/>
    <property type="match status" value="1"/>
</dbReference>
<dbReference type="GO" id="GO:0006424">
    <property type="term" value="P:glutamyl-tRNA aminoacylation"/>
    <property type="evidence" value="ECO:0007669"/>
    <property type="project" value="UniProtKB-UniRule"/>
</dbReference>
<dbReference type="GO" id="GO:0005829">
    <property type="term" value="C:cytosol"/>
    <property type="evidence" value="ECO:0007669"/>
    <property type="project" value="TreeGrafter"/>
</dbReference>
<dbReference type="GO" id="GO:0000049">
    <property type="term" value="F:tRNA binding"/>
    <property type="evidence" value="ECO:0007669"/>
    <property type="project" value="InterPro"/>
</dbReference>
<dbReference type="Gene3D" id="1.10.10.350">
    <property type="match status" value="1"/>
</dbReference>
<dbReference type="GO" id="GO:0004818">
    <property type="term" value="F:glutamate-tRNA ligase activity"/>
    <property type="evidence" value="ECO:0007669"/>
    <property type="project" value="UniProtKB-UniRule"/>
</dbReference>
<dbReference type="InterPro" id="IPR020751">
    <property type="entry name" value="aa-tRNA-synth_I_codon-bd_sub2"/>
</dbReference>
<evidence type="ECO:0000256" key="6">
    <source>
        <dbReference type="ARBA" id="ARBA00022741"/>
    </source>
</evidence>
<keyword evidence="16" id="KW-1185">Reference proteome</keyword>
<feature type="domain" description="Glutamyl/glutaminyl-tRNA synthetase class Ib catalytic" evidence="13">
    <location>
        <begin position="15"/>
        <end position="316"/>
    </location>
</feature>
<dbReference type="PANTHER" id="PTHR43311:SF2">
    <property type="entry name" value="GLUTAMATE--TRNA LIGASE, MITOCHONDRIAL-RELATED"/>
    <property type="match status" value="1"/>
</dbReference>
<dbReference type="InterPro" id="IPR020058">
    <property type="entry name" value="Glu/Gln-tRNA-synth_Ib_cat-dom"/>
</dbReference>
<evidence type="ECO:0000259" key="14">
    <source>
        <dbReference type="Pfam" id="PF19269"/>
    </source>
</evidence>
<keyword evidence="4 12" id="KW-0963">Cytoplasm</keyword>
<comment type="catalytic activity">
    <reaction evidence="10">
        <text>tRNA(Glu) + L-glutamate + ATP = L-glutamyl-tRNA(Gln) + AMP + diphosphate</text>
        <dbReference type="Rhea" id="RHEA:51156"/>
        <dbReference type="Rhea" id="RHEA-COMP:9663"/>
        <dbReference type="Rhea" id="RHEA-COMP:9684"/>
        <dbReference type="ChEBI" id="CHEBI:29985"/>
        <dbReference type="ChEBI" id="CHEBI:30616"/>
        <dbReference type="ChEBI" id="CHEBI:33019"/>
        <dbReference type="ChEBI" id="CHEBI:78442"/>
        <dbReference type="ChEBI" id="CHEBI:78520"/>
        <dbReference type="ChEBI" id="CHEBI:456215"/>
    </reaction>
</comment>
<evidence type="ECO:0000313" key="16">
    <source>
        <dbReference type="Proteomes" id="UP000319322"/>
    </source>
</evidence>
<comment type="similarity">
    <text evidence="2 12">Belongs to the class-I aminoacyl-tRNA synthetase family. Glutamate--tRNA ligase type 1 subfamily.</text>
</comment>
<evidence type="ECO:0000259" key="13">
    <source>
        <dbReference type="Pfam" id="PF00749"/>
    </source>
</evidence>
<dbReference type="InterPro" id="IPR049940">
    <property type="entry name" value="GluQ/Sye"/>
</dbReference>
<evidence type="ECO:0000256" key="12">
    <source>
        <dbReference type="HAMAP-Rule" id="MF_00022"/>
    </source>
</evidence>
<dbReference type="InterPro" id="IPR000924">
    <property type="entry name" value="Glu/Gln-tRNA-synth"/>
</dbReference>
<protein>
    <recommendedName>
        <fullName evidence="12">Glutamate--tRNA ligase</fullName>
        <ecNumber evidence="12">6.1.1.17</ecNumber>
    </recommendedName>
    <alternativeName>
        <fullName evidence="12">Glutamyl-tRNA synthetase</fullName>
        <shortName evidence="12">GluRS</shortName>
    </alternativeName>
</protein>
<feature type="short sequence motif" description="'HIGH' region" evidence="12">
    <location>
        <begin position="21"/>
        <end position="31"/>
    </location>
</feature>
<dbReference type="InterPro" id="IPR045462">
    <property type="entry name" value="aa-tRNA-synth_I_cd-bd"/>
</dbReference>
<comment type="subunit">
    <text evidence="3 12">Monomer.</text>
</comment>
<dbReference type="InterPro" id="IPR008925">
    <property type="entry name" value="aa_tRNA-synth_I_cd-bd_sf"/>
</dbReference>
<sequence>MPILRFLRLKRTSMVVTRFAPSPTGHLHIGGLRTALFNYLWARKNGGKFYLRIEDTDSKRNCQEASEAILKAFEWVGLDFDGEIVYQSQRLKVYQEHIQRLLDQGKAYYCYMDKQELEALREAQRARGETPRYDRRYRDFKGTPPHNQPVVRIKAPLSGAICFDDGIKGAVAVQAKELDDFIIARADGTPTYNFVVSVDDALMGINVVIRGDDHLSNTPKQLILYEALGFTPPKFYHVPMIFNEYGHKLSKRDGAMGVMDYKALGYLKEALLNFLVRLGWSYGDQEIFGLAEMTNLFNPDDLNSAPSCFSLHKLDWLNTHYIKESPTDRLKTLLKDFGCNPLEKLPPFKQEVLLQALKARCATLKQMALSIQEILTPPSTYELNKLKNLEGACKALEPLTFHPDLFSSPESLEDFLHAFMQEHGLKSAALMLPLRLALLGKAGGIGLKDALFILGDQESQKRLKAFLVVVGADKIH</sequence>
<feature type="binding site" evidence="12">
    <location>
        <position position="251"/>
    </location>
    <ligand>
        <name>ATP</name>
        <dbReference type="ChEBI" id="CHEBI:30616"/>
    </ligand>
</feature>
<evidence type="ECO:0000256" key="5">
    <source>
        <dbReference type="ARBA" id="ARBA00022598"/>
    </source>
</evidence>
<dbReference type="EMBL" id="VKGC01000006">
    <property type="protein sequence ID" value="TSA85559.1"/>
    <property type="molecule type" value="Genomic_DNA"/>
</dbReference>
<dbReference type="NCBIfam" id="TIGR00464">
    <property type="entry name" value="gltX_bact"/>
    <property type="match status" value="1"/>
</dbReference>
<feature type="short sequence motif" description="'KMSKS' region" evidence="12">
    <location>
        <begin position="248"/>
        <end position="252"/>
    </location>
</feature>
<dbReference type="CDD" id="cd00808">
    <property type="entry name" value="GluRS_core"/>
    <property type="match status" value="1"/>
</dbReference>
<dbReference type="InterPro" id="IPR004527">
    <property type="entry name" value="Glu-tRNA-ligase_bac/mito"/>
</dbReference>
<dbReference type="PRINTS" id="PR00987">
    <property type="entry name" value="TRNASYNTHGLU"/>
</dbReference>
<evidence type="ECO:0000256" key="10">
    <source>
        <dbReference type="ARBA" id="ARBA00050184"/>
    </source>
</evidence>
<dbReference type="HAMAP" id="MF_00022">
    <property type="entry name" value="Glu_tRNA_synth_type1"/>
    <property type="match status" value="1"/>
</dbReference>
<evidence type="ECO:0000256" key="11">
    <source>
        <dbReference type="ARBA" id="ARBA00054667"/>
    </source>
</evidence>
<comment type="function">
    <text evidence="12">Catalyzes the attachment of glutamate to tRNA(Glu) in a two-step reaction: glutamate is first activated by ATP to form Glu-AMP and then transferred to the acceptor end of tRNA(Glu).</text>
</comment>
<evidence type="ECO:0000313" key="15">
    <source>
        <dbReference type="EMBL" id="TSA85559.1"/>
    </source>
</evidence>
<dbReference type="AlphaFoldDB" id="A0A553UZB9"/>
<dbReference type="SUPFAM" id="SSF48163">
    <property type="entry name" value="An anticodon-binding domain of class I aminoacyl-tRNA synthetases"/>
    <property type="match status" value="1"/>
</dbReference>
<comment type="catalytic activity">
    <reaction evidence="12">
        <text>tRNA(Glu) + L-glutamate + ATP = L-glutamyl-tRNA(Glu) + AMP + diphosphate</text>
        <dbReference type="Rhea" id="RHEA:23540"/>
        <dbReference type="Rhea" id="RHEA-COMP:9663"/>
        <dbReference type="Rhea" id="RHEA-COMP:9680"/>
        <dbReference type="ChEBI" id="CHEBI:29985"/>
        <dbReference type="ChEBI" id="CHEBI:30616"/>
        <dbReference type="ChEBI" id="CHEBI:33019"/>
        <dbReference type="ChEBI" id="CHEBI:78442"/>
        <dbReference type="ChEBI" id="CHEBI:78520"/>
        <dbReference type="ChEBI" id="CHEBI:456215"/>
        <dbReference type="EC" id="6.1.1.17"/>
    </reaction>
</comment>